<dbReference type="EMBL" id="JARBDR010000919">
    <property type="protein sequence ID" value="KAJ8300521.1"/>
    <property type="molecule type" value="Genomic_DNA"/>
</dbReference>
<comment type="subcellular location">
    <subcellularLocation>
        <location evidence="1">Nucleus</location>
        <location evidence="1">Nucleolus</location>
    </subcellularLocation>
</comment>
<dbReference type="PANTHER" id="PTHR11239:SF14">
    <property type="entry name" value="DNA-DIRECTED RNA POLYMERASE I SUBUNIT RPA12"/>
    <property type="match status" value="1"/>
</dbReference>
<keyword evidence="7" id="KW-0539">Nucleus</keyword>
<dbReference type="SUPFAM" id="SSF57783">
    <property type="entry name" value="Zinc beta-ribbon"/>
    <property type="match status" value="1"/>
</dbReference>
<evidence type="ECO:0000256" key="5">
    <source>
        <dbReference type="ARBA" id="ARBA00022771"/>
    </source>
</evidence>
<sequence length="114" mass="12488">MSVKKSAFKTDLDFCPECGTVLPLPGLEDAVTCKRCGYQIDVREFHGIEIKSKIVFNKPESMIPAAALESKGEITGPTADRKCPKCGNEGMIYTTRQTRSADEGQTVFYTCPSC</sequence>
<keyword evidence="3" id="KW-0804">Transcription</keyword>
<dbReference type="InterPro" id="IPR034004">
    <property type="entry name" value="Zn_ribbon_RPA12_C"/>
</dbReference>
<evidence type="ECO:0000313" key="12">
    <source>
        <dbReference type="EMBL" id="KAJ8300521.1"/>
    </source>
</evidence>
<comment type="function">
    <text evidence="9">Core component of RNA polymerase I (Pol I), a DNA-dependent RNA polymerase which synthesizes ribosomal RNA precursors using the four ribonucleoside triphosphates as substrates. Can mediate Pol I proofreading of the nascent RNA transcript. Anchors into the Pol I active site to monitor transcription fidelity and cleave mis-incorporated 5'-ribonucleotides.</text>
</comment>
<dbReference type="InterPro" id="IPR001222">
    <property type="entry name" value="Znf_TFIIS"/>
</dbReference>
<evidence type="ECO:0000256" key="1">
    <source>
        <dbReference type="ARBA" id="ARBA00004604"/>
    </source>
</evidence>
<keyword evidence="4" id="KW-0479">Metal-binding</keyword>
<dbReference type="InterPro" id="IPR012164">
    <property type="entry name" value="Rpa12/Rpb9/Rpc10/TFS"/>
</dbReference>
<reference evidence="12 13" key="1">
    <citation type="submission" date="2022-12" db="EMBL/GenBank/DDBJ databases">
        <title>Chromosome-level genome of Tegillarca granosa.</title>
        <authorList>
            <person name="Kim J."/>
        </authorList>
    </citation>
    <scope>NUCLEOTIDE SEQUENCE [LARGE SCALE GENOMIC DNA]</scope>
    <source>
        <strain evidence="12">Teg-2019</strain>
        <tissue evidence="12">Adductor muscle</tissue>
    </source>
</reference>
<keyword evidence="3" id="KW-0240">DNA-directed RNA polymerase</keyword>
<evidence type="ECO:0000256" key="3">
    <source>
        <dbReference type="ARBA" id="ARBA00022478"/>
    </source>
</evidence>
<feature type="domain" description="TFIIS-type" evidence="11">
    <location>
        <begin position="79"/>
        <end position="114"/>
    </location>
</feature>
<evidence type="ECO:0000256" key="6">
    <source>
        <dbReference type="ARBA" id="ARBA00022833"/>
    </source>
</evidence>
<evidence type="ECO:0000256" key="8">
    <source>
        <dbReference type="ARBA" id="ARBA00031781"/>
    </source>
</evidence>
<keyword evidence="6" id="KW-0862">Zinc</keyword>
<gene>
    <name evidence="12" type="ORF">KUTeg_022040</name>
</gene>
<evidence type="ECO:0000256" key="2">
    <source>
        <dbReference type="ARBA" id="ARBA00018784"/>
    </source>
</evidence>
<comment type="caution">
    <text evidence="12">The sequence shown here is derived from an EMBL/GenBank/DDBJ whole genome shotgun (WGS) entry which is preliminary data.</text>
</comment>
<dbReference type="PROSITE" id="PS51133">
    <property type="entry name" value="ZF_TFIIS_2"/>
    <property type="match status" value="1"/>
</dbReference>
<dbReference type="PANTHER" id="PTHR11239">
    <property type="entry name" value="DNA-DIRECTED RNA POLYMERASE"/>
    <property type="match status" value="1"/>
</dbReference>
<evidence type="ECO:0000256" key="9">
    <source>
        <dbReference type="ARBA" id="ARBA00044497"/>
    </source>
</evidence>
<feature type="non-terminal residue" evidence="12">
    <location>
        <position position="114"/>
    </location>
</feature>
<evidence type="ECO:0000313" key="13">
    <source>
        <dbReference type="Proteomes" id="UP001217089"/>
    </source>
</evidence>
<dbReference type="SMART" id="SM00440">
    <property type="entry name" value="ZnF_C2C2"/>
    <property type="match status" value="1"/>
</dbReference>
<proteinExistence type="predicted"/>
<evidence type="ECO:0000256" key="10">
    <source>
        <dbReference type="PROSITE-ProRule" id="PRU00472"/>
    </source>
</evidence>
<dbReference type="Gene3D" id="2.20.25.10">
    <property type="match status" value="1"/>
</dbReference>
<dbReference type="Pfam" id="PF01096">
    <property type="entry name" value="Zn_ribbon_TFIIS"/>
    <property type="match status" value="1"/>
</dbReference>
<name>A0ABQ9E9M9_TEGGR</name>
<keyword evidence="5 10" id="KW-0863">Zinc-finger</keyword>
<protein>
    <recommendedName>
        <fullName evidence="2">DNA-directed RNA polymerase I subunit RPA12</fullName>
    </recommendedName>
    <alternativeName>
        <fullName evidence="8">DNA-directed RNA polymerase I subunit H</fullName>
    </alternativeName>
</protein>
<dbReference type="PIRSF" id="PIRSF005586">
    <property type="entry name" value="RNApol_RpoM"/>
    <property type="match status" value="1"/>
</dbReference>
<evidence type="ECO:0000256" key="4">
    <source>
        <dbReference type="ARBA" id="ARBA00022723"/>
    </source>
</evidence>
<accession>A0ABQ9E9M9</accession>
<keyword evidence="13" id="KW-1185">Reference proteome</keyword>
<evidence type="ECO:0000259" key="11">
    <source>
        <dbReference type="PROSITE" id="PS51133"/>
    </source>
</evidence>
<organism evidence="12 13">
    <name type="scientific">Tegillarca granosa</name>
    <name type="common">Malaysian cockle</name>
    <name type="synonym">Anadara granosa</name>
    <dbReference type="NCBI Taxonomy" id="220873"/>
    <lineage>
        <taxon>Eukaryota</taxon>
        <taxon>Metazoa</taxon>
        <taxon>Spiralia</taxon>
        <taxon>Lophotrochozoa</taxon>
        <taxon>Mollusca</taxon>
        <taxon>Bivalvia</taxon>
        <taxon>Autobranchia</taxon>
        <taxon>Pteriomorphia</taxon>
        <taxon>Arcoida</taxon>
        <taxon>Arcoidea</taxon>
        <taxon>Arcidae</taxon>
        <taxon>Tegillarca</taxon>
    </lineage>
</organism>
<evidence type="ECO:0000256" key="7">
    <source>
        <dbReference type="ARBA" id="ARBA00023242"/>
    </source>
</evidence>
<dbReference type="Proteomes" id="UP001217089">
    <property type="component" value="Unassembled WGS sequence"/>
</dbReference>
<dbReference type="CDD" id="cd10507">
    <property type="entry name" value="Zn-ribbon_RPA12"/>
    <property type="match status" value="1"/>
</dbReference>